<evidence type="ECO:0000256" key="2">
    <source>
        <dbReference type="ARBA" id="ARBA00023125"/>
    </source>
</evidence>
<dbReference type="InterPro" id="IPR000835">
    <property type="entry name" value="HTH_MarR-typ"/>
</dbReference>
<proteinExistence type="predicted"/>
<evidence type="ECO:0000313" key="5">
    <source>
        <dbReference type="EMBL" id="VFU18874.1"/>
    </source>
</evidence>
<feature type="domain" description="HTH marR-type" evidence="4">
    <location>
        <begin position="1"/>
        <end position="137"/>
    </location>
</feature>
<accession>A0A485M7E8</accession>
<evidence type="ECO:0000256" key="3">
    <source>
        <dbReference type="ARBA" id="ARBA00023163"/>
    </source>
</evidence>
<gene>
    <name evidence="5" type="primary">yusO</name>
    <name evidence="5" type="ORF">SCFA_900003</name>
</gene>
<dbReference type="InterPro" id="IPR036390">
    <property type="entry name" value="WH_DNA-bd_sf"/>
</dbReference>
<reference evidence="5" key="1">
    <citation type="submission" date="2019-03" db="EMBL/GenBank/DDBJ databases">
        <authorList>
            <person name="Hao L."/>
        </authorList>
    </citation>
    <scope>NUCLEOTIDE SEQUENCE</scope>
</reference>
<dbReference type="SUPFAM" id="SSF46785">
    <property type="entry name" value="Winged helix' DNA-binding domain"/>
    <property type="match status" value="1"/>
</dbReference>
<dbReference type="InterPro" id="IPR039422">
    <property type="entry name" value="MarR/SlyA-like"/>
</dbReference>
<dbReference type="GO" id="GO:0003700">
    <property type="term" value="F:DNA-binding transcription factor activity"/>
    <property type="evidence" value="ECO:0007669"/>
    <property type="project" value="InterPro"/>
</dbReference>
<dbReference type="Pfam" id="PF01047">
    <property type="entry name" value="MarR"/>
    <property type="match status" value="1"/>
</dbReference>
<dbReference type="PRINTS" id="PR00598">
    <property type="entry name" value="HTHMARR"/>
</dbReference>
<dbReference type="Gene3D" id="1.10.10.10">
    <property type="entry name" value="Winged helix-like DNA-binding domain superfamily/Winged helix DNA-binding domain"/>
    <property type="match status" value="1"/>
</dbReference>
<dbReference type="GO" id="GO:0003677">
    <property type="term" value="F:DNA binding"/>
    <property type="evidence" value="ECO:0007669"/>
    <property type="project" value="UniProtKB-KW"/>
</dbReference>
<keyword evidence="2" id="KW-0238">DNA-binding</keyword>
<dbReference type="PANTHER" id="PTHR33164:SF43">
    <property type="entry name" value="HTH-TYPE TRANSCRIPTIONAL REPRESSOR YETL"/>
    <property type="match status" value="1"/>
</dbReference>
<organism evidence="5">
    <name type="scientific">anaerobic digester metagenome</name>
    <dbReference type="NCBI Taxonomy" id="1263854"/>
    <lineage>
        <taxon>unclassified sequences</taxon>
        <taxon>metagenomes</taxon>
        <taxon>ecological metagenomes</taxon>
    </lineage>
</organism>
<sequence>MDILDGFYCFRIGAVTRRLWRYVNSEYAKYGITVGQTFILFDLLNHDGSPVKDVAERVQVDSPAVTGFVDRLVREGLVERVMDQDDRRVMKLHLTPKGRDLAITLLPVAQTLNKKIEELVGKKEITKLLEILDIIEEAV</sequence>
<keyword evidence="3" id="KW-0804">Transcription</keyword>
<dbReference type="PANTHER" id="PTHR33164">
    <property type="entry name" value="TRANSCRIPTIONAL REGULATOR, MARR FAMILY"/>
    <property type="match status" value="1"/>
</dbReference>
<dbReference type="EMBL" id="CAADRM010000159">
    <property type="protein sequence ID" value="VFU18874.1"/>
    <property type="molecule type" value="Genomic_DNA"/>
</dbReference>
<dbReference type="InterPro" id="IPR023187">
    <property type="entry name" value="Tscrpt_reg_MarR-type_CS"/>
</dbReference>
<dbReference type="PROSITE" id="PS01117">
    <property type="entry name" value="HTH_MARR_1"/>
    <property type="match status" value="1"/>
</dbReference>
<dbReference type="AlphaFoldDB" id="A0A485M7E8"/>
<dbReference type="PROSITE" id="PS50995">
    <property type="entry name" value="HTH_MARR_2"/>
    <property type="match status" value="1"/>
</dbReference>
<keyword evidence="1" id="KW-0805">Transcription regulation</keyword>
<dbReference type="InterPro" id="IPR036388">
    <property type="entry name" value="WH-like_DNA-bd_sf"/>
</dbReference>
<protein>
    <submittedName>
        <fullName evidence="5">Putative HTH-type transcriptional regulator YusO</fullName>
    </submittedName>
</protein>
<evidence type="ECO:0000256" key="1">
    <source>
        <dbReference type="ARBA" id="ARBA00023015"/>
    </source>
</evidence>
<name>A0A485M7E8_9ZZZZ</name>
<dbReference type="SMART" id="SM00347">
    <property type="entry name" value="HTH_MARR"/>
    <property type="match status" value="1"/>
</dbReference>
<evidence type="ECO:0000259" key="4">
    <source>
        <dbReference type="PROSITE" id="PS50995"/>
    </source>
</evidence>
<dbReference type="GO" id="GO:0006950">
    <property type="term" value="P:response to stress"/>
    <property type="evidence" value="ECO:0007669"/>
    <property type="project" value="TreeGrafter"/>
</dbReference>